<evidence type="ECO:0000256" key="6">
    <source>
        <dbReference type="ARBA" id="ARBA00022893"/>
    </source>
</evidence>
<evidence type="ECO:0000313" key="15">
    <source>
        <dbReference type="Proteomes" id="UP000663856"/>
    </source>
</evidence>
<dbReference type="PANTHER" id="PTHR21444:SF16">
    <property type="entry name" value="RECEPTOR FOR RETINOL UPTAKE STRA6"/>
    <property type="match status" value="1"/>
</dbReference>
<dbReference type="SUPFAM" id="SSF56436">
    <property type="entry name" value="C-type lectin-like"/>
    <property type="match status" value="1"/>
</dbReference>
<proteinExistence type="predicted"/>
<dbReference type="Gene3D" id="3.10.100.10">
    <property type="entry name" value="Mannose-Binding Protein A, subunit A"/>
    <property type="match status" value="1"/>
</dbReference>
<dbReference type="GO" id="GO:0034632">
    <property type="term" value="F:retinol transmembrane transporter activity"/>
    <property type="evidence" value="ECO:0007669"/>
    <property type="project" value="InterPro"/>
</dbReference>
<keyword evidence="6" id="KW-0845">Vitamin A</keyword>
<evidence type="ECO:0000256" key="9">
    <source>
        <dbReference type="ARBA" id="ARBA00023136"/>
    </source>
</evidence>
<keyword evidence="4" id="KW-1003">Cell membrane</keyword>
<evidence type="ECO:0000256" key="13">
    <source>
        <dbReference type="SAM" id="SignalP"/>
    </source>
</evidence>
<dbReference type="PANTHER" id="PTHR21444">
    <property type="entry name" value="COILED-COIL DOMAIN-CONTAINING PROTEIN 180"/>
    <property type="match status" value="1"/>
</dbReference>
<keyword evidence="3" id="KW-0813">Transport</keyword>
<evidence type="ECO:0000256" key="11">
    <source>
        <dbReference type="SAM" id="MobiDB-lite"/>
    </source>
</evidence>
<feature type="signal peptide" evidence="13">
    <location>
        <begin position="1"/>
        <end position="23"/>
    </location>
</feature>
<feature type="compositionally biased region" description="Basic and acidic residues" evidence="11">
    <location>
        <begin position="743"/>
        <end position="757"/>
    </location>
</feature>
<feature type="transmembrane region" description="Helical" evidence="12">
    <location>
        <begin position="401"/>
        <end position="420"/>
    </location>
</feature>
<feature type="transmembrane region" description="Helical" evidence="12">
    <location>
        <begin position="323"/>
        <end position="340"/>
    </location>
</feature>
<dbReference type="Pfam" id="PF14752">
    <property type="entry name" value="RBP_receptor"/>
    <property type="match status" value="2"/>
</dbReference>
<evidence type="ECO:0000256" key="3">
    <source>
        <dbReference type="ARBA" id="ARBA00022448"/>
    </source>
</evidence>
<feature type="transmembrane region" description="Helical" evidence="12">
    <location>
        <begin position="650"/>
        <end position="674"/>
    </location>
</feature>
<dbReference type="GO" id="GO:0019841">
    <property type="term" value="F:retinol binding"/>
    <property type="evidence" value="ECO:0007669"/>
    <property type="project" value="UniProtKB-KW"/>
</dbReference>
<evidence type="ECO:0000256" key="4">
    <source>
        <dbReference type="ARBA" id="ARBA00022475"/>
    </source>
</evidence>
<dbReference type="InterPro" id="IPR016187">
    <property type="entry name" value="CTDL_fold"/>
</dbReference>
<feature type="transmembrane region" description="Helical" evidence="12">
    <location>
        <begin position="617"/>
        <end position="638"/>
    </location>
</feature>
<dbReference type="Proteomes" id="UP000663856">
    <property type="component" value="Unassembled WGS sequence"/>
</dbReference>
<keyword evidence="7 12" id="KW-1133">Transmembrane helix</keyword>
<gene>
    <name evidence="14" type="ORF">WKI299_LOCUS28295</name>
</gene>
<reference evidence="14" key="1">
    <citation type="submission" date="2021-02" db="EMBL/GenBank/DDBJ databases">
        <authorList>
            <person name="Nowell W R."/>
        </authorList>
    </citation>
    <scope>NUCLEOTIDE SEQUENCE</scope>
</reference>
<evidence type="ECO:0000256" key="7">
    <source>
        <dbReference type="ARBA" id="ARBA00022989"/>
    </source>
</evidence>
<evidence type="ECO:0000256" key="1">
    <source>
        <dbReference type="ARBA" id="ARBA00004651"/>
    </source>
</evidence>
<evidence type="ECO:0000256" key="12">
    <source>
        <dbReference type="SAM" id="Phobius"/>
    </source>
</evidence>
<dbReference type="GO" id="GO:0016918">
    <property type="term" value="F:retinal binding"/>
    <property type="evidence" value="ECO:0007669"/>
    <property type="project" value="UniProtKB-KW"/>
</dbReference>
<name>A0A816WZ83_9BILA</name>
<feature type="compositionally biased region" description="Polar residues" evidence="11">
    <location>
        <begin position="1178"/>
        <end position="1187"/>
    </location>
</feature>
<evidence type="ECO:0000256" key="5">
    <source>
        <dbReference type="ARBA" id="ARBA00022692"/>
    </source>
</evidence>
<dbReference type="InterPro" id="IPR026612">
    <property type="entry name" value="STRA6-like"/>
</dbReference>
<dbReference type="GO" id="GO:0071939">
    <property type="term" value="P:vitamin A import into cell"/>
    <property type="evidence" value="ECO:0007669"/>
    <property type="project" value="TreeGrafter"/>
</dbReference>
<dbReference type="EMBL" id="CAJNRF010012342">
    <property type="protein sequence ID" value="CAF2140526.1"/>
    <property type="molecule type" value="Genomic_DNA"/>
</dbReference>
<keyword evidence="10" id="KW-0675">Receptor</keyword>
<dbReference type="AlphaFoldDB" id="A0A816WZ83"/>
<dbReference type="GO" id="GO:0005886">
    <property type="term" value="C:plasma membrane"/>
    <property type="evidence" value="ECO:0007669"/>
    <property type="project" value="UniProtKB-SubCell"/>
</dbReference>
<dbReference type="GO" id="GO:0038023">
    <property type="term" value="F:signaling receptor activity"/>
    <property type="evidence" value="ECO:0007669"/>
    <property type="project" value="InterPro"/>
</dbReference>
<keyword evidence="5 12" id="KW-0812">Transmembrane</keyword>
<sequence>MQTIVFSLFLLVTIDIIVQSSTCTSPVNLQNVDIVDITASWERFPTIIRKIKDVVDRFRCPKGWQRLGGSCYFISSIASASNEANSTCNLLYFNHSRLMQIRHPIELFYAADILIKNNFSSLMLNIHPQLLKRKHIDELLMNGQGEWQQMKENFREAQMKDYKSKTQILDELHAAGLSISRHSKKIKHIIHEKNRKAQIDHSALYEYDADEPIDGIQKRTKIPMQNPMKINKQKYYEDDIDSIDAADNFAQIKDVRSVCDQVIWNDIKNDSQVYILRTVLHADKIICSLSASKQDIEYNHVCEYDTIRIVTQRDRILNYRVENLIFAPIALVLIVIFSWSTKRERRCPTACNGRPSIIPPIQPFHTVNRFTTAAVFSLLTFEILKLFEELFGSIALSRDGVISFFLEYSAVFFLLGLRYYPILVSLQLSNVVNRFFAFLYIAAHVAYTIMRDGSCMHFLSRSQTYSVSEASKLHLELGNWFIIFGLLKNIPYFVLLSYIGAELTVRFAYDSIYVPYKKKRSIWLSSETRCEEFKFSRYYVKELFRRNNRCFSTVTTANKEIIHPTNRNDHKNEVKLLRQGEQSWMRKFLDRIYYLDNSFRFTTMAICTYSTTWVALYYLACTCIFWHISLTTEHVSYLKFYIESIFKTDCFLGVASCIIRLINATLFNLLFIGRLDYSLLGRPLEKFDSGFTTYVSYLHVEVAHTHPVMLAFCNLLYDDIIQRRPKHLCNHECSIGSSELDSDDNKSERVRPSKRESFTPNRISRRESNRHASRKNRSDDSDDENIERKNDIRLIGRKIKLSTTPLAHPSKNKKGFKPVKYNLDNDDVSGEEGSSIKIKSRTKGKNQSEIDFIKKMTATSLAVNANDSEDNEEIEVKQRKQQSQKMKNENSAIQPTMFEAYSTVSHLIDRNMMNESIKSSQKKQARFRWHLAYTLLNNYQLLGQRKGYPRRLRQTYAQRSNCLRGVDEYSAEPRPCIEERIFREDSSAKSISSDQHSAFVSSRRRRRSISVIEHSPRSSVKCYIDIQSSNYYNAAANKQKVNQQSLACPALSPNCSVAQAALNTNDDVQHIQSCSKKLARKLHKKGLHYHANESPPSESTVFTFSADTTIIAQKLTMTSKQQQQQTQCRTVVSDQRTSKSSFQLPYPSEQISSVPSIIDSNHQIQTVNENSKKKQATKTKFSAQNQKKPVECESK</sequence>
<protein>
    <recommendedName>
        <fullName evidence="2">Receptor for retinol uptake STRA6</fullName>
    </recommendedName>
</protein>
<keyword evidence="13" id="KW-0732">Signal</keyword>
<comment type="subcellular location">
    <subcellularLocation>
        <location evidence="1">Cell membrane</location>
        <topology evidence="1">Multi-pass membrane protein</topology>
    </subcellularLocation>
</comment>
<dbReference type="InterPro" id="IPR016186">
    <property type="entry name" value="C-type_lectin-like/link_sf"/>
</dbReference>
<feature type="region of interest" description="Disordered" evidence="11">
    <location>
        <begin position="1168"/>
        <end position="1195"/>
    </location>
</feature>
<comment type="caution">
    <text evidence="14">The sequence shown here is derived from an EMBL/GenBank/DDBJ whole genome shotgun (WGS) entry which is preliminary data.</text>
</comment>
<organism evidence="14 15">
    <name type="scientific">Rotaria magnacalcarata</name>
    <dbReference type="NCBI Taxonomy" id="392030"/>
    <lineage>
        <taxon>Eukaryota</taxon>
        <taxon>Metazoa</taxon>
        <taxon>Spiralia</taxon>
        <taxon>Gnathifera</taxon>
        <taxon>Rotifera</taxon>
        <taxon>Eurotatoria</taxon>
        <taxon>Bdelloidea</taxon>
        <taxon>Philodinida</taxon>
        <taxon>Philodinidae</taxon>
        <taxon>Rotaria</taxon>
    </lineage>
</organism>
<feature type="transmembrane region" description="Helical" evidence="12">
    <location>
        <begin position="432"/>
        <end position="450"/>
    </location>
</feature>
<accession>A0A816WZ83</accession>
<evidence type="ECO:0000256" key="2">
    <source>
        <dbReference type="ARBA" id="ARBA00014411"/>
    </source>
</evidence>
<evidence type="ECO:0000256" key="10">
    <source>
        <dbReference type="ARBA" id="ARBA00023170"/>
    </source>
</evidence>
<evidence type="ECO:0000256" key="8">
    <source>
        <dbReference type="ARBA" id="ARBA00023072"/>
    </source>
</evidence>
<evidence type="ECO:0000313" key="14">
    <source>
        <dbReference type="EMBL" id="CAF2140526.1"/>
    </source>
</evidence>
<feature type="region of interest" description="Disordered" evidence="11">
    <location>
        <begin position="737"/>
        <end position="789"/>
    </location>
</feature>
<keyword evidence="8" id="KW-0683">Retinol-binding</keyword>
<feature type="chain" id="PRO_5032927450" description="Receptor for retinol uptake STRA6" evidence="13">
    <location>
        <begin position="24"/>
        <end position="1195"/>
    </location>
</feature>
<keyword evidence="9 12" id="KW-0472">Membrane</keyword>